<feature type="region of interest" description="Disordered" evidence="1">
    <location>
        <begin position="1"/>
        <end position="275"/>
    </location>
</feature>
<feature type="compositionally biased region" description="Basic and acidic residues" evidence="1">
    <location>
        <begin position="213"/>
        <end position="227"/>
    </location>
</feature>
<evidence type="ECO:0000256" key="1">
    <source>
        <dbReference type="SAM" id="MobiDB-lite"/>
    </source>
</evidence>
<proteinExistence type="predicted"/>
<feature type="compositionally biased region" description="Basic and acidic residues" evidence="1">
    <location>
        <begin position="73"/>
        <end position="89"/>
    </location>
</feature>
<sequence length="275" mass="30011">EEHRAAQGDGPPRGRRVPADPRAVRQDVQGLGGGEDAGALPRDAGLPRGGVRRAVPVARQPRPRQHRAALDQPRGHRPEHHPAFGDHRHRDGHRRGAGRYGRGDTDPARVPQGRALHNRRGEHGAGTTVHRRAGSDRRPLQPGRSLGRGLRARALRLPAGPEQHDRGDKPGGPPDHRVGPRDGHDQVGGAVQDRAAARRAHHARRHQNGPHYRGRDGDAGDVHQRGRDGRHHQHRHQDGPGPHPDHGLHPDGRAGLEHRLPGRHSGGRLEAQRSV</sequence>
<feature type="non-terminal residue" evidence="2">
    <location>
        <position position="1"/>
    </location>
</feature>
<dbReference type="AlphaFoldDB" id="A0A6J4NXR6"/>
<reference evidence="2" key="1">
    <citation type="submission" date="2020-02" db="EMBL/GenBank/DDBJ databases">
        <authorList>
            <person name="Meier V. D."/>
        </authorList>
    </citation>
    <scope>NUCLEOTIDE SEQUENCE</scope>
    <source>
        <strain evidence="2">AVDCRST_MAG22</strain>
    </source>
</reference>
<feature type="compositionally biased region" description="Basic and acidic residues" evidence="1">
    <location>
        <begin position="243"/>
        <end position="260"/>
    </location>
</feature>
<feature type="compositionally biased region" description="Basic residues" evidence="1">
    <location>
        <begin position="197"/>
        <end position="208"/>
    </location>
</feature>
<accession>A0A6J4NXR6</accession>
<dbReference type="EMBL" id="CADCUV010000051">
    <property type="protein sequence ID" value="CAA9400805.1"/>
    <property type="molecule type" value="Genomic_DNA"/>
</dbReference>
<feature type="compositionally biased region" description="Basic and acidic residues" evidence="1">
    <location>
        <begin position="162"/>
        <end position="185"/>
    </location>
</feature>
<organism evidence="2">
    <name type="scientific">uncultured Rubrobacteraceae bacterium</name>
    <dbReference type="NCBI Taxonomy" id="349277"/>
    <lineage>
        <taxon>Bacteria</taxon>
        <taxon>Bacillati</taxon>
        <taxon>Actinomycetota</taxon>
        <taxon>Rubrobacteria</taxon>
        <taxon>Rubrobacterales</taxon>
        <taxon>Rubrobacteraceae</taxon>
        <taxon>environmental samples</taxon>
    </lineage>
</organism>
<evidence type="ECO:0000313" key="2">
    <source>
        <dbReference type="EMBL" id="CAA9400805.1"/>
    </source>
</evidence>
<name>A0A6J4NXR6_9ACTN</name>
<feature type="non-terminal residue" evidence="2">
    <location>
        <position position="275"/>
    </location>
</feature>
<gene>
    <name evidence="2" type="ORF">AVDCRST_MAG22-1079</name>
</gene>
<protein>
    <submittedName>
        <fullName evidence="2">ABC transporter, permease protein (Cluster 13, osmolytes)</fullName>
    </submittedName>
</protein>